<dbReference type="GO" id="GO:0006888">
    <property type="term" value="P:endoplasmic reticulum to Golgi vesicle-mediated transport"/>
    <property type="evidence" value="ECO:0007669"/>
    <property type="project" value="TreeGrafter"/>
</dbReference>
<evidence type="ECO:0000313" key="15">
    <source>
        <dbReference type="Proteomes" id="UP000663872"/>
    </source>
</evidence>
<keyword evidence="10" id="KW-0472">Membrane</keyword>
<evidence type="ECO:0000256" key="5">
    <source>
        <dbReference type="ARBA" id="ARBA00022490"/>
    </source>
</evidence>
<dbReference type="PANTHER" id="PTHR10261:SF0">
    <property type="entry name" value="COATOMER SUBUNIT GAMMA-2"/>
    <property type="match status" value="1"/>
</dbReference>
<dbReference type="GO" id="GO:0000139">
    <property type="term" value="C:Golgi membrane"/>
    <property type="evidence" value="ECO:0007669"/>
    <property type="project" value="UniProtKB-SubCell"/>
</dbReference>
<dbReference type="SUPFAM" id="SSF48371">
    <property type="entry name" value="ARM repeat"/>
    <property type="match status" value="1"/>
</dbReference>
<keyword evidence="11" id="KW-0968">Cytoplasmic vesicle</keyword>
<evidence type="ECO:0000256" key="9">
    <source>
        <dbReference type="ARBA" id="ARBA00023034"/>
    </source>
</evidence>
<dbReference type="InterPro" id="IPR011989">
    <property type="entry name" value="ARM-like"/>
</dbReference>
<protein>
    <recommendedName>
        <fullName evidence="12">Clathrin/coatomer adaptor adaptin-like N-terminal domain-containing protein</fullName>
    </recommendedName>
</protein>
<evidence type="ECO:0000256" key="4">
    <source>
        <dbReference type="ARBA" id="ARBA00022448"/>
    </source>
</evidence>
<evidence type="ECO:0000256" key="7">
    <source>
        <dbReference type="ARBA" id="ARBA00022892"/>
    </source>
</evidence>
<dbReference type="Proteomes" id="UP000663872">
    <property type="component" value="Unassembled WGS sequence"/>
</dbReference>
<evidence type="ECO:0000256" key="11">
    <source>
        <dbReference type="ARBA" id="ARBA00023329"/>
    </source>
</evidence>
<evidence type="ECO:0000259" key="12">
    <source>
        <dbReference type="Pfam" id="PF01602"/>
    </source>
</evidence>
<keyword evidence="7" id="KW-0931">ER-Golgi transport</keyword>
<accession>A0A818P3N0</accession>
<sequence length="303" mass="34434">MISTSNEQFSQLQKVTVAIQYPAAVTACNVDLETLITDSNRSIATLAITTLFKTGNEAGVDRLMKQISSFLSEISDQFKTVVVDAIKSLCQKFPHKHTVLMAFFVNMLREEGGYEYKKAIVNTIISIVEENPEAKEAGLAHLCEFIEDCEHTSLATRILHLLGREGPRTTTPAKYIRYIYNRVILGNAPVRADKILFQFTFVFIKLLPNILVFLHRTTLDQDDEVRDRATFYYQLLKHSDKALNSAYILNSMNVSLSALERLLHRYTMEATTKPFDVRCVPIETVHVEQPKASMLNFIVFVFV</sequence>
<dbReference type="GO" id="GO:0006886">
    <property type="term" value="P:intracellular protein transport"/>
    <property type="evidence" value="ECO:0007669"/>
    <property type="project" value="InterPro"/>
</dbReference>
<dbReference type="PANTHER" id="PTHR10261">
    <property type="entry name" value="COATOMER SUBUNIT GAMMA"/>
    <property type="match status" value="1"/>
</dbReference>
<evidence type="ECO:0000256" key="2">
    <source>
        <dbReference type="ARBA" id="ARBA00004347"/>
    </source>
</evidence>
<dbReference type="Gene3D" id="1.25.10.10">
    <property type="entry name" value="Leucine-rich Repeat Variant"/>
    <property type="match status" value="1"/>
</dbReference>
<keyword evidence="8" id="KW-0653">Protein transport</keyword>
<proteinExistence type="inferred from homology"/>
<dbReference type="Proteomes" id="UP000663825">
    <property type="component" value="Unassembled WGS sequence"/>
</dbReference>
<dbReference type="EMBL" id="CAJNXB010000004">
    <property type="protein sequence ID" value="CAF2976578.1"/>
    <property type="molecule type" value="Genomic_DNA"/>
</dbReference>
<dbReference type="OrthoDB" id="1074925at2759"/>
<keyword evidence="5" id="KW-0963">Cytoplasm</keyword>
<reference evidence="14" key="1">
    <citation type="submission" date="2021-02" db="EMBL/GenBank/DDBJ databases">
        <authorList>
            <person name="Nowell W R."/>
        </authorList>
    </citation>
    <scope>NUCLEOTIDE SEQUENCE</scope>
</reference>
<dbReference type="InterPro" id="IPR017106">
    <property type="entry name" value="Coatomer_gsu"/>
</dbReference>
<dbReference type="GO" id="GO:0009306">
    <property type="term" value="P:protein secretion"/>
    <property type="evidence" value="ECO:0007669"/>
    <property type="project" value="TreeGrafter"/>
</dbReference>
<comment type="subcellular location">
    <subcellularLocation>
        <location evidence="2">Cytoplasmic vesicle</location>
        <location evidence="2">COPI-coated vesicle membrane</location>
        <topology evidence="2">Peripheral membrane protein</topology>
        <orientation evidence="2">Cytoplasmic side</orientation>
    </subcellularLocation>
    <subcellularLocation>
        <location evidence="1">Golgi apparatus membrane</location>
        <topology evidence="1">Peripheral membrane protein</topology>
        <orientation evidence="1">Cytoplasmic side</orientation>
    </subcellularLocation>
</comment>
<feature type="domain" description="Clathrin/coatomer adaptor adaptin-like N-terminal" evidence="12">
    <location>
        <begin position="16"/>
        <end position="239"/>
    </location>
</feature>
<dbReference type="GO" id="GO:0030126">
    <property type="term" value="C:COPI vesicle coat"/>
    <property type="evidence" value="ECO:0007669"/>
    <property type="project" value="TreeGrafter"/>
</dbReference>
<comment type="similarity">
    <text evidence="3">Belongs to the COPG family.</text>
</comment>
<evidence type="ECO:0000313" key="14">
    <source>
        <dbReference type="EMBL" id="CAF3614247.1"/>
    </source>
</evidence>
<dbReference type="GO" id="GO:0072384">
    <property type="term" value="P:organelle transport along microtubule"/>
    <property type="evidence" value="ECO:0007669"/>
    <property type="project" value="TreeGrafter"/>
</dbReference>
<evidence type="ECO:0000256" key="6">
    <source>
        <dbReference type="ARBA" id="ARBA00022737"/>
    </source>
</evidence>
<evidence type="ECO:0000256" key="1">
    <source>
        <dbReference type="ARBA" id="ARBA00004255"/>
    </source>
</evidence>
<name>A0A818P3N0_9BILA</name>
<evidence type="ECO:0000256" key="8">
    <source>
        <dbReference type="ARBA" id="ARBA00022927"/>
    </source>
</evidence>
<organism evidence="14 15">
    <name type="scientific">Rotaria socialis</name>
    <dbReference type="NCBI Taxonomy" id="392032"/>
    <lineage>
        <taxon>Eukaryota</taxon>
        <taxon>Metazoa</taxon>
        <taxon>Spiralia</taxon>
        <taxon>Gnathifera</taxon>
        <taxon>Rotifera</taxon>
        <taxon>Eurotatoria</taxon>
        <taxon>Bdelloidea</taxon>
        <taxon>Philodinida</taxon>
        <taxon>Philodinidae</taxon>
        <taxon>Rotaria</taxon>
    </lineage>
</organism>
<evidence type="ECO:0000256" key="10">
    <source>
        <dbReference type="ARBA" id="ARBA00023136"/>
    </source>
</evidence>
<keyword evidence="9" id="KW-0333">Golgi apparatus</keyword>
<dbReference type="InterPro" id="IPR016024">
    <property type="entry name" value="ARM-type_fold"/>
</dbReference>
<keyword evidence="4" id="KW-0813">Transport</keyword>
<keyword evidence="6" id="KW-0677">Repeat</keyword>
<dbReference type="GO" id="GO:0005793">
    <property type="term" value="C:endoplasmic reticulum-Golgi intermediate compartment"/>
    <property type="evidence" value="ECO:0007669"/>
    <property type="project" value="TreeGrafter"/>
</dbReference>
<dbReference type="GO" id="GO:0005783">
    <property type="term" value="C:endoplasmic reticulum"/>
    <property type="evidence" value="ECO:0007669"/>
    <property type="project" value="TreeGrafter"/>
</dbReference>
<dbReference type="GO" id="GO:0006891">
    <property type="term" value="P:intra-Golgi vesicle-mediated transport"/>
    <property type="evidence" value="ECO:0007669"/>
    <property type="project" value="TreeGrafter"/>
</dbReference>
<dbReference type="Pfam" id="PF01602">
    <property type="entry name" value="Adaptin_N"/>
    <property type="match status" value="1"/>
</dbReference>
<dbReference type="FunFam" id="1.25.10.10:FF:000071">
    <property type="entry name" value="Coatomer subunit gamma"/>
    <property type="match status" value="1"/>
</dbReference>
<dbReference type="InterPro" id="IPR002553">
    <property type="entry name" value="Clathrin/coatomer_adapt-like_N"/>
</dbReference>
<dbReference type="AlphaFoldDB" id="A0A818P3N0"/>
<evidence type="ECO:0000313" key="13">
    <source>
        <dbReference type="EMBL" id="CAF2976578.1"/>
    </source>
</evidence>
<comment type="caution">
    <text evidence="14">The sequence shown here is derived from an EMBL/GenBank/DDBJ whole genome shotgun (WGS) entry which is preliminary data.</text>
</comment>
<evidence type="ECO:0000256" key="3">
    <source>
        <dbReference type="ARBA" id="ARBA00010720"/>
    </source>
</evidence>
<gene>
    <name evidence="14" type="ORF">GRG538_LOCUS23334</name>
    <name evidence="13" type="ORF">TIS948_LOCUS213</name>
</gene>
<dbReference type="EMBL" id="CAJNYT010003917">
    <property type="protein sequence ID" value="CAF3614247.1"/>
    <property type="molecule type" value="Genomic_DNA"/>
</dbReference>